<keyword evidence="2" id="KW-0813">Transport</keyword>
<dbReference type="NCBIfam" id="TIGR02375">
    <property type="entry name" value="pseudoazurin"/>
    <property type="match status" value="1"/>
</dbReference>
<dbReference type="InterPro" id="IPR002386">
    <property type="entry name" value="Amicyanin/Pseudoazurin"/>
</dbReference>
<keyword evidence="12" id="KW-1185">Reference proteome</keyword>
<keyword evidence="3 8" id="KW-0479">Metal-binding</keyword>
<feature type="binding site" evidence="8">
    <location>
        <position position="97"/>
    </location>
    <ligand>
        <name>Cu cation</name>
        <dbReference type="ChEBI" id="CHEBI:23378"/>
    </ligand>
</feature>
<dbReference type="InterPro" id="IPR012745">
    <property type="entry name" value="Pseudoazurin"/>
</dbReference>
<feature type="binding site" evidence="8">
    <location>
        <position position="94"/>
    </location>
    <ligand>
        <name>Cu cation</name>
        <dbReference type="ChEBI" id="CHEBI:23378"/>
    </ligand>
</feature>
<evidence type="ECO:0000256" key="1">
    <source>
        <dbReference type="ARBA" id="ARBA00004418"/>
    </source>
</evidence>
<evidence type="ECO:0000313" key="12">
    <source>
        <dbReference type="Proteomes" id="UP000477651"/>
    </source>
</evidence>
<protein>
    <recommendedName>
        <fullName evidence="7">Pseudoazurin</fullName>
    </recommendedName>
</protein>
<evidence type="ECO:0000256" key="3">
    <source>
        <dbReference type="ARBA" id="ARBA00022723"/>
    </source>
</evidence>
<evidence type="ECO:0000259" key="10">
    <source>
        <dbReference type="Pfam" id="PF00127"/>
    </source>
</evidence>
<dbReference type="Proteomes" id="UP000477651">
    <property type="component" value="Unassembled WGS sequence"/>
</dbReference>
<sequence>MKRLVLIALLGLTSMANAAHHEVKMLNANDEGSMVFEPGFLKVQPGDTVTFKPTNQGHFVQSRTVPEGAEKFISEEDEEFTITLDKEGIYVYTCPPHRMMNMNGIIQVGDNMTNREQAAKMVEDLEKRAQTNKGRLEKYFSEVK</sequence>
<evidence type="ECO:0000256" key="4">
    <source>
        <dbReference type="ARBA" id="ARBA00022764"/>
    </source>
</evidence>
<dbReference type="InterPro" id="IPR000923">
    <property type="entry name" value="BlueCu_1"/>
</dbReference>
<evidence type="ECO:0000256" key="8">
    <source>
        <dbReference type="PIRSR" id="PIRSR602386-1"/>
    </source>
</evidence>
<feature type="chain" id="PRO_5026659547" description="Pseudoazurin" evidence="9">
    <location>
        <begin position="19"/>
        <end position="144"/>
    </location>
</feature>
<feature type="domain" description="Blue (type 1) copper" evidence="10">
    <location>
        <begin position="24"/>
        <end position="108"/>
    </location>
</feature>
<dbReference type="GO" id="GO:0009055">
    <property type="term" value="F:electron transfer activity"/>
    <property type="evidence" value="ECO:0007669"/>
    <property type="project" value="InterPro"/>
</dbReference>
<dbReference type="RefSeq" id="WP_163763789.1">
    <property type="nucleotide sequence ID" value="NZ_JAAGYR010000002.1"/>
</dbReference>
<dbReference type="GO" id="GO:0042597">
    <property type="term" value="C:periplasmic space"/>
    <property type="evidence" value="ECO:0007669"/>
    <property type="project" value="UniProtKB-SubCell"/>
</dbReference>
<keyword evidence="6 8" id="KW-0186">Copper</keyword>
<dbReference type="GO" id="GO:0005507">
    <property type="term" value="F:copper ion binding"/>
    <property type="evidence" value="ECO:0007669"/>
    <property type="project" value="UniProtKB-UniRule"/>
</dbReference>
<evidence type="ECO:0000256" key="9">
    <source>
        <dbReference type="SAM" id="SignalP"/>
    </source>
</evidence>
<dbReference type="AlphaFoldDB" id="A0A6L9Y3N8"/>
<evidence type="ECO:0000256" key="6">
    <source>
        <dbReference type="ARBA" id="ARBA00023008"/>
    </source>
</evidence>
<keyword evidence="5" id="KW-0249">Electron transport</keyword>
<dbReference type="Pfam" id="PF00127">
    <property type="entry name" value="Copper-bind"/>
    <property type="match status" value="1"/>
</dbReference>
<name>A0A6L9Y3N8_9BURK</name>
<keyword evidence="4" id="KW-0574">Periplasm</keyword>
<feature type="binding site" evidence="8">
    <location>
        <position position="58"/>
    </location>
    <ligand>
        <name>Cu cation</name>
        <dbReference type="ChEBI" id="CHEBI:23378"/>
    </ligand>
</feature>
<comment type="cofactor">
    <cofactor evidence="8">
        <name>Cu cation</name>
        <dbReference type="ChEBI" id="CHEBI:23378"/>
    </cofactor>
    <text evidence="8">Binds 1 copper ion per subunit.</text>
</comment>
<feature type="binding site" evidence="8">
    <location>
        <position position="102"/>
    </location>
    <ligand>
        <name>Cu cation</name>
        <dbReference type="ChEBI" id="CHEBI:23378"/>
    </ligand>
</feature>
<dbReference type="InterPro" id="IPR008972">
    <property type="entry name" value="Cupredoxin"/>
</dbReference>
<evidence type="ECO:0000313" key="11">
    <source>
        <dbReference type="EMBL" id="NEN75032.1"/>
    </source>
</evidence>
<accession>A0A6L9Y3N8</accession>
<dbReference type="InterPro" id="IPR001235">
    <property type="entry name" value="Copper_blue_Plastocyanin"/>
</dbReference>
<comment type="subcellular location">
    <subcellularLocation>
        <location evidence="1">Periplasm</location>
    </subcellularLocation>
</comment>
<reference evidence="11 12" key="1">
    <citation type="submission" date="2020-02" db="EMBL/GenBank/DDBJ databases">
        <title>Pelistega sp. NLN82 were isolated from wild rodents of the Hainan Island.</title>
        <authorList>
            <person name="Niu N."/>
            <person name="Zhou J."/>
        </authorList>
    </citation>
    <scope>NUCLEOTIDE SEQUENCE [LARGE SCALE GENOMIC DNA]</scope>
    <source>
        <strain evidence="11 12">NLN82</strain>
    </source>
</reference>
<evidence type="ECO:0000256" key="2">
    <source>
        <dbReference type="ARBA" id="ARBA00022448"/>
    </source>
</evidence>
<proteinExistence type="predicted"/>
<feature type="signal peptide" evidence="9">
    <location>
        <begin position="1"/>
        <end position="18"/>
    </location>
</feature>
<keyword evidence="9" id="KW-0732">Signal</keyword>
<dbReference type="EMBL" id="JAAGYR010000002">
    <property type="protein sequence ID" value="NEN75032.1"/>
    <property type="molecule type" value="Genomic_DNA"/>
</dbReference>
<evidence type="ECO:0000256" key="7">
    <source>
        <dbReference type="NCBIfam" id="TIGR02375"/>
    </source>
</evidence>
<dbReference type="Gene3D" id="2.60.40.420">
    <property type="entry name" value="Cupredoxins - blue copper proteins"/>
    <property type="match status" value="1"/>
</dbReference>
<dbReference type="PRINTS" id="PR00155">
    <property type="entry name" value="AMICYANIN"/>
</dbReference>
<dbReference type="PRINTS" id="PR00156">
    <property type="entry name" value="COPPERBLUE"/>
</dbReference>
<evidence type="ECO:0000256" key="5">
    <source>
        <dbReference type="ARBA" id="ARBA00022982"/>
    </source>
</evidence>
<organism evidence="11 12">
    <name type="scientific">Pelistega ratti</name>
    <dbReference type="NCBI Taxonomy" id="2652177"/>
    <lineage>
        <taxon>Bacteria</taxon>
        <taxon>Pseudomonadati</taxon>
        <taxon>Pseudomonadota</taxon>
        <taxon>Betaproteobacteria</taxon>
        <taxon>Burkholderiales</taxon>
        <taxon>Alcaligenaceae</taxon>
        <taxon>Pelistega</taxon>
    </lineage>
</organism>
<dbReference type="SUPFAM" id="SSF49503">
    <property type="entry name" value="Cupredoxins"/>
    <property type="match status" value="1"/>
</dbReference>
<gene>
    <name evidence="11" type="ORF">F9B74_01660</name>
</gene>
<comment type="caution">
    <text evidence="11">The sequence shown here is derived from an EMBL/GenBank/DDBJ whole genome shotgun (WGS) entry which is preliminary data.</text>
</comment>